<feature type="domain" description="Acyl-CoA dehydrogenase/oxidase C-terminal" evidence="4">
    <location>
        <begin position="1"/>
        <end position="33"/>
    </location>
</feature>
<dbReference type="Pfam" id="PF00441">
    <property type="entry name" value="Acyl-CoA_dh_1"/>
    <property type="match status" value="1"/>
</dbReference>
<dbReference type="InterPro" id="IPR009075">
    <property type="entry name" value="AcylCo_DH/oxidase_C"/>
</dbReference>
<dbReference type="Pfam" id="PF12806">
    <property type="entry name" value="Acyl-CoA_dh_C"/>
    <property type="match status" value="1"/>
</dbReference>
<feature type="non-terminal residue" evidence="6">
    <location>
        <position position="177"/>
    </location>
</feature>
<dbReference type="InterPro" id="IPR025878">
    <property type="entry name" value="Acyl-CoA_dh-like_C_dom"/>
</dbReference>
<dbReference type="Gene3D" id="1.20.140.10">
    <property type="entry name" value="Butyryl-CoA Dehydrogenase, subunit A, domain 3"/>
    <property type="match status" value="1"/>
</dbReference>
<evidence type="ECO:0000259" key="4">
    <source>
        <dbReference type="Pfam" id="PF00441"/>
    </source>
</evidence>
<dbReference type="PANTHER" id="PTHR42803">
    <property type="entry name" value="ACYL-COA DEHYDROGENASE"/>
    <property type="match status" value="1"/>
</dbReference>
<dbReference type="GO" id="GO:0016627">
    <property type="term" value="F:oxidoreductase activity, acting on the CH-CH group of donors"/>
    <property type="evidence" value="ECO:0007669"/>
    <property type="project" value="InterPro"/>
</dbReference>
<dbReference type="SUPFAM" id="SSF47203">
    <property type="entry name" value="Acyl-CoA dehydrogenase C-terminal domain-like"/>
    <property type="match status" value="1"/>
</dbReference>
<dbReference type="AlphaFoldDB" id="A0A382XST2"/>
<name>A0A382XST2_9ZZZZ</name>
<dbReference type="PANTHER" id="PTHR42803:SF1">
    <property type="entry name" value="BROAD-SPECIFICITY LINEAR ACYL-COA DEHYDROGENASE FADE5"/>
    <property type="match status" value="1"/>
</dbReference>
<evidence type="ECO:0000259" key="5">
    <source>
        <dbReference type="Pfam" id="PF12806"/>
    </source>
</evidence>
<evidence type="ECO:0000313" key="6">
    <source>
        <dbReference type="EMBL" id="SVD74043.1"/>
    </source>
</evidence>
<evidence type="ECO:0008006" key="7">
    <source>
        <dbReference type="Google" id="ProtNLM"/>
    </source>
</evidence>
<protein>
    <recommendedName>
        <fullName evidence="7">Acetyl-CoA dehydrogenase-like C-terminal domain-containing protein</fullName>
    </recommendedName>
</protein>
<evidence type="ECO:0000256" key="3">
    <source>
        <dbReference type="ARBA" id="ARBA00023002"/>
    </source>
</evidence>
<sequence>MGFMEETGAAQHYRDARITTIYEGTTGIQASDLVGRKLLRDGGEMVREVIADIREDLLSIRNTRDEASDVAGDVEEALSDLEDATAWLLESAGRDQRFPFAASFDYLMLFGTVVGGWQMARAAGAAAQRLVGERGDARFNREKVATARCYVRQVLPRVRGFSTQIQRGAEAVVEAGD</sequence>
<dbReference type="InterPro" id="IPR036250">
    <property type="entry name" value="AcylCo_DH-like_C"/>
</dbReference>
<evidence type="ECO:0000256" key="2">
    <source>
        <dbReference type="ARBA" id="ARBA00022630"/>
    </source>
</evidence>
<proteinExistence type="predicted"/>
<dbReference type="EMBL" id="UINC01170141">
    <property type="protein sequence ID" value="SVD74043.1"/>
    <property type="molecule type" value="Genomic_DNA"/>
</dbReference>
<gene>
    <name evidence="6" type="ORF">METZ01_LOCUS426897</name>
</gene>
<evidence type="ECO:0000256" key="1">
    <source>
        <dbReference type="ARBA" id="ARBA00001974"/>
    </source>
</evidence>
<reference evidence="6" key="1">
    <citation type="submission" date="2018-05" db="EMBL/GenBank/DDBJ databases">
        <authorList>
            <person name="Lanie J.A."/>
            <person name="Ng W.-L."/>
            <person name="Kazmierczak K.M."/>
            <person name="Andrzejewski T.M."/>
            <person name="Davidsen T.M."/>
            <person name="Wayne K.J."/>
            <person name="Tettelin H."/>
            <person name="Glass J.I."/>
            <person name="Rusch D."/>
            <person name="Podicherti R."/>
            <person name="Tsui H.-C.T."/>
            <person name="Winkler M.E."/>
        </authorList>
    </citation>
    <scope>NUCLEOTIDE SEQUENCE</scope>
</reference>
<dbReference type="InterPro" id="IPR052166">
    <property type="entry name" value="Diverse_Acyl-CoA_DH"/>
</dbReference>
<organism evidence="6">
    <name type="scientific">marine metagenome</name>
    <dbReference type="NCBI Taxonomy" id="408172"/>
    <lineage>
        <taxon>unclassified sequences</taxon>
        <taxon>metagenomes</taxon>
        <taxon>ecological metagenomes</taxon>
    </lineage>
</organism>
<feature type="domain" description="Acetyl-CoA dehydrogenase-like C-terminal" evidence="5">
    <location>
        <begin position="58"/>
        <end position="174"/>
    </location>
</feature>
<keyword evidence="2" id="KW-0285">Flavoprotein</keyword>
<keyword evidence="3" id="KW-0560">Oxidoreductase</keyword>
<accession>A0A382XST2</accession>
<comment type="cofactor">
    <cofactor evidence="1">
        <name>FAD</name>
        <dbReference type="ChEBI" id="CHEBI:57692"/>
    </cofactor>
</comment>